<evidence type="ECO:0000313" key="3">
    <source>
        <dbReference type="Proteomes" id="UP000311382"/>
    </source>
</evidence>
<protein>
    <submittedName>
        <fullName evidence="2">Uncharacterized protein</fullName>
    </submittedName>
</protein>
<comment type="caution">
    <text evidence="2">The sequence shown here is derived from an EMBL/GenBank/DDBJ whole genome shotgun (WGS) entry which is preliminary data.</text>
</comment>
<feature type="region of interest" description="Disordered" evidence="1">
    <location>
        <begin position="273"/>
        <end position="314"/>
    </location>
</feature>
<dbReference type="Proteomes" id="UP000311382">
    <property type="component" value="Unassembled WGS sequence"/>
</dbReference>
<feature type="region of interest" description="Disordered" evidence="1">
    <location>
        <begin position="225"/>
        <end position="252"/>
    </location>
</feature>
<feature type="compositionally biased region" description="Low complexity" evidence="1">
    <location>
        <begin position="226"/>
        <end position="237"/>
    </location>
</feature>
<dbReference type="AlphaFoldDB" id="A0A5C5FSN4"/>
<sequence length="314" mass="33062">MGQHGSASALWLLLAPRSSSPPSRSRSARWVLASCSVRRLTMTRSVDEGRCATPWLKTEAEAGPGASKSAAMSRTEEGVLAVRRESSRRLPLSLLPLTPSVLPLDPPHPTTMKSLALLLPLVALLSSVSAAPVGQGASLLSPSSTRALTLAETPTEHTGADLAKRLIWVDLDGPGLDFYDGWHGIWKRDVDGHADAEHLAKRDSVVPLDERDVYPAELDKRLWGASPLSPLSRTRPSQPRPDPLPPPPLPPAQAATTLATAATVATARRTVRATTAGSAAAPRVATTADEAAWPSAAAACTGATSSSTRRFKPT</sequence>
<keyword evidence="3" id="KW-1185">Reference proteome</keyword>
<dbReference type="EMBL" id="SOZI01000103">
    <property type="protein sequence ID" value="TNY19232.1"/>
    <property type="molecule type" value="Genomic_DNA"/>
</dbReference>
<reference evidence="2 3" key="1">
    <citation type="submission" date="2019-03" db="EMBL/GenBank/DDBJ databases">
        <title>Rhodosporidium diobovatum UCD-FST 08-225 genome sequencing, assembly, and annotation.</title>
        <authorList>
            <person name="Fakankun I.U."/>
            <person name="Fristensky B."/>
            <person name="Levin D.B."/>
        </authorList>
    </citation>
    <scope>NUCLEOTIDE SEQUENCE [LARGE SCALE GENOMIC DNA]</scope>
    <source>
        <strain evidence="2 3">UCD-FST 08-225</strain>
    </source>
</reference>
<name>A0A5C5FSN4_9BASI</name>
<evidence type="ECO:0000313" key="2">
    <source>
        <dbReference type="EMBL" id="TNY19232.1"/>
    </source>
</evidence>
<accession>A0A5C5FSN4</accession>
<feature type="compositionally biased region" description="Low complexity" evidence="1">
    <location>
        <begin position="273"/>
        <end position="308"/>
    </location>
</feature>
<feature type="compositionally biased region" description="Pro residues" evidence="1">
    <location>
        <begin position="238"/>
        <end position="251"/>
    </location>
</feature>
<evidence type="ECO:0000256" key="1">
    <source>
        <dbReference type="SAM" id="MobiDB-lite"/>
    </source>
</evidence>
<gene>
    <name evidence="2" type="ORF">DMC30DRAFT_14798</name>
</gene>
<proteinExistence type="predicted"/>
<organism evidence="2 3">
    <name type="scientific">Rhodotorula diobovata</name>
    <dbReference type="NCBI Taxonomy" id="5288"/>
    <lineage>
        <taxon>Eukaryota</taxon>
        <taxon>Fungi</taxon>
        <taxon>Dikarya</taxon>
        <taxon>Basidiomycota</taxon>
        <taxon>Pucciniomycotina</taxon>
        <taxon>Microbotryomycetes</taxon>
        <taxon>Sporidiobolales</taxon>
        <taxon>Sporidiobolaceae</taxon>
        <taxon>Rhodotorula</taxon>
    </lineage>
</organism>